<dbReference type="RefSeq" id="WP_132454865.1">
    <property type="nucleotide sequence ID" value="NZ_JAWIZJ010000003.1"/>
</dbReference>
<feature type="active site" evidence="2">
    <location>
        <position position="48"/>
    </location>
</feature>
<protein>
    <submittedName>
        <fullName evidence="3">PhzF family phenazine biosynthesis protein</fullName>
    </submittedName>
</protein>
<dbReference type="EMBL" id="SMBY01000003">
    <property type="protein sequence ID" value="TCV06988.1"/>
    <property type="molecule type" value="Genomic_DNA"/>
</dbReference>
<reference evidence="3 4" key="1">
    <citation type="submission" date="2019-03" db="EMBL/GenBank/DDBJ databases">
        <title>Genomic Encyclopedia of Type Strains, Phase IV (KMG-IV): sequencing the most valuable type-strain genomes for metagenomic binning, comparative biology and taxonomic classification.</title>
        <authorList>
            <person name="Goeker M."/>
        </authorList>
    </citation>
    <scope>NUCLEOTIDE SEQUENCE [LARGE SCALE GENOMIC DNA]</scope>
    <source>
        <strain evidence="3 4">DSM 16730</strain>
    </source>
</reference>
<sequence>MPIVRRFKQVDVFTQQPCKGNPLAVIMEAKRLTEGQMQDIARWTNLSETAFVLPATNPLADYHVRIFTPESELPFAGHPTLGTAHALLEDGLRPKNARQIVQQCGIGLVPINISKSDGLAFHAPQATIVPLENQHIPLLEKTIGSGQIDLRYAPAAVHMGIRWLVVRVDSADACLNIVADAQALTALQTASQTQGIAIYGPHPDAIPADYEIRALYIERGALKEDPVTGSANACLAALLRQQHALPALTRLGYRVRQGTVLQRDGRITVTYLNDEPWIGGHSVTIVEGSMQLQTGNADGNSIDECDV</sequence>
<accession>A0A4R3VP53</accession>
<keyword evidence="4" id="KW-1185">Reference proteome</keyword>
<dbReference type="PANTHER" id="PTHR13774">
    <property type="entry name" value="PHENAZINE BIOSYNTHESIS PROTEIN"/>
    <property type="match status" value="1"/>
</dbReference>
<proteinExistence type="inferred from homology"/>
<gene>
    <name evidence="3" type="ORF">EDC54_103244</name>
</gene>
<comment type="caution">
    <text evidence="3">The sequence shown here is derived from an EMBL/GenBank/DDBJ whole genome shotgun (WGS) entry which is preliminary data.</text>
</comment>
<organism evidence="3 4">
    <name type="scientific">Samsonia erythrinae</name>
    <dbReference type="NCBI Taxonomy" id="160434"/>
    <lineage>
        <taxon>Bacteria</taxon>
        <taxon>Pseudomonadati</taxon>
        <taxon>Pseudomonadota</taxon>
        <taxon>Gammaproteobacteria</taxon>
        <taxon>Enterobacterales</taxon>
        <taxon>Pectobacteriaceae</taxon>
        <taxon>Samsonia</taxon>
    </lineage>
</organism>
<dbReference type="AlphaFoldDB" id="A0A4R3VP53"/>
<dbReference type="NCBIfam" id="TIGR00654">
    <property type="entry name" value="PhzF_family"/>
    <property type="match status" value="1"/>
</dbReference>
<dbReference type="GO" id="GO:0016853">
    <property type="term" value="F:isomerase activity"/>
    <property type="evidence" value="ECO:0007669"/>
    <property type="project" value="TreeGrafter"/>
</dbReference>
<dbReference type="SUPFAM" id="SSF54506">
    <property type="entry name" value="Diaminopimelate epimerase-like"/>
    <property type="match status" value="1"/>
</dbReference>
<dbReference type="GO" id="GO:0005737">
    <property type="term" value="C:cytoplasm"/>
    <property type="evidence" value="ECO:0007669"/>
    <property type="project" value="TreeGrafter"/>
</dbReference>
<comment type="similarity">
    <text evidence="1">Belongs to the PhzF family.</text>
</comment>
<evidence type="ECO:0000256" key="1">
    <source>
        <dbReference type="ARBA" id="ARBA00008270"/>
    </source>
</evidence>
<dbReference type="Pfam" id="PF02567">
    <property type="entry name" value="PhzC-PhzF"/>
    <property type="match status" value="1"/>
</dbReference>
<evidence type="ECO:0000313" key="3">
    <source>
        <dbReference type="EMBL" id="TCV06988.1"/>
    </source>
</evidence>
<dbReference type="Gene3D" id="3.10.310.10">
    <property type="entry name" value="Diaminopimelate Epimerase, Chain A, domain 1"/>
    <property type="match status" value="2"/>
</dbReference>
<dbReference type="PIRSF" id="PIRSF016184">
    <property type="entry name" value="PhzC_PhzF"/>
    <property type="match status" value="1"/>
</dbReference>
<dbReference type="PANTHER" id="PTHR13774:SF32">
    <property type="entry name" value="ANTISENSE-ENHANCING SEQUENCE 1"/>
    <property type="match status" value="1"/>
</dbReference>
<name>A0A4R3VP53_9GAMM</name>
<dbReference type="OrthoDB" id="9788221at2"/>
<evidence type="ECO:0000256" key="2">
    <source>
        <dbReference type="PIRSR" id="PIRSR016184-1"/>
    </source>
</evidence>
<dbReference type="Proteomes" id="UP000295433">
    <property type="component" value="Unassembled WGS sequence"/>
</dbReference>
<evidence type="ECO:0000313" key="4">
    <source>
        <dbReference type="Proteomes" id="UP000295433"/>
    </source>
</evidence>
<dbReference type="InterPro" id="IPR003719">
    <property type="entry name" value="Phenazine_PhzF-like"/>
</dbReference>